<proteinExistence type="predicted"/>
<protein>
    <submittedName>
        <fullName evidence="7">Thiol-disulfide isomerase/thioredoxin</fullName>
    </submittedName>
</protein>
<keyword evidence="4" id="KW-0676">Redox-active center</keyword>
<evidence type="ECO:0000313" key="7">
    <source>
        <dbReference type="EMBL" id="MBB3838427.1"/>
    </source>
</evidence>
<evidence type="ECO:0000313" key="8">
    <source>
        <dbReference type="Proteomes" id="UP000541352"/>
    </source>
</evidence>
<keyword evidence="7" id="KW-0413">Isomerase</keyword>
<evidence type="ECO:0000256" key="1">
    <source>
        <dbReference type="ARBA" id="ARBA00004196"/>
    </source>
</evidence>
<dbReference type="InterPro" id="IPR013740">
    <property type="entry name" value="Redoxin"/>
</dbReference>
<comment type="caution">
    <text evidence="7">The sequence shown here is derived from an EMBL/GenBank/DDBJ whole genome shotgun (WGS) entry which is preliminary data.</text>
</comment>
<dbReference type="GO" id="GO:0016491">
    <property type="term" value="F:oxidoreductase activity"/>
    <property type="evidence" value="ECO:0007669"/>
    <property type="project" value="InterPro"/>
</dbReference>
<name>A0A7W6EQH4_9BACT</name>
<organism evidence="7 8">
    <name type="scientific">Runella defluvii</name>
    <dbReference type="NCBI Taxonomy" id="370973"/>
    <lineage>
        <taxon>Bacteria</taxon>
        <taxon>Pseudomonadati</taxon>
        <taxon>Bacteroidota</taxon>
        <taxon>Cytophagia</taxon>
        <taxon>Cytophagales</taxon>
        <taxon>Spirosomataceae</taxon>
        <taxon>Runella</taxon>
    </lineage>
</organism>
<evidence type="ECO:0000256" key="5">
    <source>
        <dbReference type="SAM" id="SignalP"/>
    </source>
</evidence>
<evidence type="ECO:0000256" key="4">
    <source>
        <dbReference type="ARBA" id="ARBA00023284"/>
    </source>
</evidence>
<dbReference type="PANTHER" id="PTHR42852:SF6">
    <property type="entry name" value="THIOL:DISULFIDE INTERCHANGE PROTEIN DSBE"/>
    <property type="match status" value="1"/>
</dbReference>
<evidence type="ECO:0000259" key="6">
    <source>
        <dbReference type="PROSITE" id="PS51352"/>
    </source>
</evidence>
<dbReference type="PROSITE" id="PS51352">
    <property type="entry name" value="THIOREDOXIN_2"/>
    <property type="match status" value="1"/>
</dbReference>
<dbReference type="Proteomes" id="UP000541352">
    <property type="component" value="Unassembled WGS sequence"/>
</dbReference>
<dbReference type="EMBL" id="JACIBY010000004">
    <property type="protein sequence ID" value="MBB3838427.1"/>
    <property type="molecule type" value="Genomic_DNA"/>
</dbReference>
<feature type="signal peptide" evidence="5">
    <location>
        <begin position="1"/>
        <end position="19"/>
    </location>
</feature>
<dbReference type="SUPFAM" id="SSF52833">
    <property type="entry name" value="Thioredoxin-like"/>
    <property type="match status" value="1"/>
</dbReference>
<dbReference type="InterPro" id="IPR050553">
    <property type="entry name" value="Thioredoxin_ResA/DsbE_sf"/>
</dbReference>
<sequence>MRIGLLLSVFLLWAQTLLAQATVAVAAKDSLDIFKEGAPASVLEAYNALWNDAAHKSFWNEFQQKFAADFDAKKQGELLFSQNIDIREIDLFNQRRKQQEFLKNHPDAAKLSEPFKRYVENTIRWNYWYWVLNHAVARSNADTKNLKMSSLPAVMTEALDPKKIANEEAFLTASYRDFLVVFVTYFNSRDHAFNKYADMGAAMNDKAAFAKKHLAGSQALPYYLCRLMRETCVNTPKDAVVSTLDLLKITPQAEKYARLATEKCNEVLTRKEEKKPAEVASKAGKEDELILQNAEGKTFRLSDFKGKVVYLDFWASWCGPCRAEFPHSKAMQEKLTDKQKKKIVFLYASIDEKEEAWKKALEQLQLQGENGHVKPADNAAMLRKLMVTSIPRYVIIDKNGKIIAPDAPRPSSPDTLNELLKLIDN</sequence>
<dbReference type="InterPro" id="IPR013766">
    <property type="entry name" value="Thioredoxin_domain"/>
</dbReference>
<feature type="domain" description="Thioredoxin" evidence="6">
    <location>
        <begin position="280"/>
        <end position="425"/>
    </location>
</feature>
<reference evidence="7 8" key="1">
    <citation type="submission" date="2020-08" db="EMBL/GenBank/DDBJ databases">
        <title>Genomic Encyclopedia of Type Strains, Phase IV (KMG-IV): sequencing the most valuable type-strain genomes for metagenomic binning, comparative biology and taxonomic classification.</title>
        <authorList>
            <person name="Goeker M."/>
        </authorList>
    </citation>
    <scope>NUCLEOTIDE SEQUENCE [LARGE SCALE GENOMIC DNA]</scope>
    <source>
        <strain evidence="7 8">DSM 17976</strain>
    </source>
</reference>
<dbReference type="GO" id="GO:0017004">
    <property type="term" value="P:cytochrome complex assembly"/>
    <property type="evidence" value="ECO:0007669"/>
    <property type="project" value="UniProtKB-KW"/>
</dbReference>
<dbReference type="CDD" id="cd02966">
    <property type="entry name" value="TlpA_like_family"/>
    <property type="match status" value="1"/>
</dbReference>
<evidence type="ECO:0000256" key="2">
    <source>
        <dbReference type="ARBA" id="ARBA00022748"/>
    </source>
</evidence>
<dbReference type="RefSeq" id="WP_183973856.1">
    <property type="nucleotide sequence ID" value="NZ_JACIBY010000004.1"/>
</dbReference>
<keyword evidence="5" id="KW-0732">Signal</keyword>
<dbReference type="GO" id="GO:0030313">
    <property type="term" value="C:cell envelope"/>
    <property type="evidence" value="ECO:0007669"/>
    <property type="project" value="UniProtKB-SubCell"/>
</dbReference>
<dbReference type="AlphaFoldDB" id="A0A7W6EQH4"/>
<comment type="subcellular location">
    <subcellularLocation>
        <location evidence="1">Cell envelope</location>
    </subcellularLocation>
</comment>
<evidence type="ECO:0000256" key="3">
    <source>
        <dbReference type="ARBA" id="ARBA00023157"/>
    </source>
</evidence>
<keyword evidence="2" id="KW-0201">Cytochrome c-type biogenesis</keyword>
<keyword evidence="8" id="KW-1185">Reference proteome</keyword>
<dbReference type="InterPro" id="IPR036249">
    <property type="entry name" value="Thioredoxin-like_sf"/>
</dbReference>
<dbReference type="Gene3D" id="3.40.30.10">
    <property type="entry name" value="Glutaredoxin"/>
    <property type="match status" value="1"/>
</dbReference>
<keyword evidence="3" id="KW-1015">Disulfide bond</keyword>
<dbReference type="Pfam" id="PF08534">
    <property type="entry name" value="Redoxin"/>
    <property type="match status" value="1"/>
</dbReference>
<dbReference type="GO" id="GO:0016853">
    <property type="term" value="F:isomerase activity"/>
    <property type="evidence" value="ECO:0007669"/>
    <property type="project" value="UniProtKB-KW"/>
</dbReference>
<gene>
    <name evidence="7" type="ORF">FHS57_002432</name>
</gene>
<feature type="chain" id="PRO_5031029904" evidence="5">
    <location>
        <begin position="20"/>
        <end position="425"/>
    </location>
</feature>
<dbReference type="PANTHER" id="PTHR42852">
    <property type="entry name" value="THIOL:DISULFIDE INTERCHANGE PROTEIN DSBE"/>
    <property type="match status" value="1"/>
</dbReference>
<accession>A0A7W6EQH4</accession>